<protein>
    <submittedName>
        <fullName evidence="7">Uncharacterized protein</fullName>
    </submittedName>
</protein>
<feature type="region of interest" description="Disordered" evidence="5">
    <location>
        <begin position="1"/>
        <end position="34"/>
    </location>
</feature>
<dbReference type="InterPro" id="IPR051617">
    <property type="entry name" value="UNC-93-like_regulator"/>
</dbReference>
<dbReference type="InterPro" id="IPR036259">
    <property type="entry name" value="MFS_trans_sf"/>
</dbReference>
<dbReference type="GeneID" id="30204868"/>
<evidence type="ECO:0000256" key="5">
    <source>
        <dbReference type="SAM" id="MobiDB-lite"/>
    </source>
</evidence>
<keyword evidence="3 6" id="KW-1133">Transmembrane helix</keyword>
<reference evidence="7" key="1">
    <citation type="submission" date="2013-07" db="EMBL/GenBank/DDBJ databases">
        <title>The Genome Sequence of Cryptococcus bestiolae CBS10118.</title>
        <authorList>
            <consortium name="The Broad Institute Genome Sequencing Platform"/>
            <person name="Cuomo C."/>
            <person name="Litvintseva A."/>
            <person name="Chen Y."/>
            <person name="Heitman J."/>
            <person name="Sun S."/>
            <person name="Springer D."/>
            <person name="Dromer F."/>
            <person name="Young S.K."/>
            <person name="Zeng Q."/>
            <person name="Gargeya S."/>
            <person name="Fitzgerald M."/>
            <person name="Abouelleil A."/>
            <person name="Alvarado L."/>
            <person name="Berlin A.M."/>
            <person name="Chapman S.B."/>
            <person name="Dewar J."/>
            <person name="Goldberg J."/>
            <person name="Griggs A."/>
            <person name="Gujja S."/>
            <person name="Hansen M."/>
            <person name="Howarth C."/>
            <person name="Imamovic A."/>
            <person name="Larimer J."/>
            <person name="McCowan C."/>
            <person name="Murphy C."/>
            <person name="Pearson M."/>
            <person name="Priest M."/>
            <person name="Roberts A."/>
            <person name="Saif S."/>
            <person name="Shea T."/>
            <person name="Sykes S."/>
            <person name="Wortman J."/>
            <person name="Nusbaum C."/>
            <person name="Birren B."/>
        </authorList>
    </citation>
    <scope>NUCLEOTIDE SEQUENCE [LARGE SCALE GENOMIC DNA]</scope>
    <source>
        <strain evidence="7">CBS 10118</strain>
    </source>
</reference>
<dbReference type="OrthoDB" id="196103at2759"/>
<keyword evidence="4 6" id="KW-0472">Membrane</keyword>
<feature type="transmembrane region" description="Helical" evidence="6">
    <location>
        <begin position="355"/>
        <end position="379"/>
    </location>
</feature>
<feature type="transmembrane region" description="Helical" evidence="6">
    <location>
        <begin position="399"/>
        <end position="421"/>
    </location>
</feature>
<evidence type="ECO:0000313" key="7">
    <source>
        <dbReference type="EMBL" id="OCF28978.1"/>
    </source>
</evidence>
<accession>A0A1B9GD77</accession>
<dbReference type="VEuPathDB" id="FungiDB:I302_00469"/>
<gene>
    <name evidence="7" type="ORF">I302_00469</name>
    <name evidence="8" type="ORF">I302_101789</name>
</gene>
<keyword evidence="9" id="KW-1185">Reference proteome</keyword>
<dbReference type="RefSeq" id="XP_019050048.1">
    <property type="nucleotide sequence ID" value="XM_019187170.1"/>
</dbReference>
<evidence type="ECO:0000313" key="9">
    <source>
        <dbReference type="Proteomes" id="UP000092730"/>
    </source>
</evidence>
<reference evidence="8" key="2">
    <citation type="submission" date="2013-07" db="EMBL/GenBank/DDBJ databases">
        <authorList>
            <consortium name="The Broad Institute Genome Sequencing Platform"/>
            <person name="Cuomo C."/>
            <person name="Litvintseva A."/>
            <person name="Chen Y."/>
            <person name="Heitman J."/>
            <person name="Sun S."/>
            <person name="Springer D."/>
            <person name="Dromer F."/>
            <person name="Young S.K."/>
            <person name="Zeng Q."/>
            <person name="Gargeya S."/>
            <person name="Fitzgerald M."/>
            <person name="Abouelleil A."/>
            <person name="Alvarado L."/>
            <person name="Berlin A.M."/>
            <person name="Chapman S.B."/>
            <person name="Dewar J."/>
            <person name="Goldberg J."/>
            <person name="Griggs A."/>
            <person name="Gujja S."/>
            <person name="Hansen M."/>
            <person name="Howarth C."/>
            <person name="Imamovic A."/>
            <person name="Larimer J."/>
            <person name="McCowan C."/>
            <person name="Murphy C."/>
            <person name="Pearson M."/>
            <person name="Priest M."/>
            <person name="Roberts A."/>
            <person name="Saif S."/>
            <person name="Shea T."/>
            <person name="Sykes S."/>
            <person name="Wortman J."/>
            <person name="Nusbaum C."/>
            <person name="Birren B."/>
        </authorList>
    </citation>
    <scope>NUCLEOTIDE SEQUENCE</scope>
    <source>
        <strain evidence="8">CBS 10118</strain>
    </source>
</reference>
<organism evidence="7">
    <name type="scientific">Kwoniella bestiolae CBS 10118</name>
    <dbReference type="NCBI Taxonomy" id="1296100"/>
    <lineage>
        <taxon>Eukaryota</taxon>
        <taxon>Fungi</taxon>
        <taxon>Dikarya</taxon>
        <taxon>Basidiomycota</taxon>
        <taxon>Agaricomycotina</taxon>
        <taxon>Tremellomycetes</taxon>
        <taxon>Tremellales</taxon>
        <taxon>Cryptococcaceae</taxon>
        <taxon>Kwoniella</taxon>
    </lineage>
</organism>
<dbReference type="Proteomes" id="UP000092730">
    <property type="component" value="Chromosome 1"/>
</dbReference>
<feature type="transmembrane region" description="Helical" evidence="6">
    <location>
        <begin position="197"/>
        <end position="222"/>
    </location>
</feature>
<evidence type="ECO:0000256" key="1">
    <source>
        <dbReference type="ARBA" id="ARBA00004141"/>
    </source>
</evidence>
<dbReference type="PANTHER" id="PTHR23294">
    <property type="entry name" value="ET TRANSLATION PRODUCT-RELATED"/>
    <property type="match status" value="1"/>
</dbReference>
<proteinExistence type="predicted"/>
<dbReference type="Pfam" id="PF05978">
    <property type="entry name" value="UNC-93"/>
    <property type="match status" value="1"/>
</dbReference>
<dbReference type="EMBL" id="KI894018">
    <property type="protein sequence ID" value="OCF28978.1"/>
    <property type="molecule type" value="Genomic_DNA"/>
</dbReference>
<name>A0A1B9GD77_9TREE</name>
<dbReference type="AlphaFoldDB" id="A0A1B9GD77"/>
<dbReference type="GO" id="GO:0016020">
    <property type="term" value="C:membrane"/>
    <property type="evidence" value="ECO:0007669"/>
    <property type="project" value="UniProtKB-SubCell"/>
</dbReference>
<feature type="transmembrane region" description="Helical" evidence="6">
    <location>
        <begin position="322"/>
        <end position="343"/>
    </location>
</feature>
<dbReference type="EMBL" id="CP144541">
    <property type="protein sequence ID" value="WVW79819.1"/>
    <property type="molecule type" value="Genomic_DNA"/>
</dbReference>
<evidence type="ECO:0000256" key="2">
    <source>
        <dbReference type="ARBA" id="ARBA00022692"/>
    </source>
</evidence>
<evidence type="ECO:0000256" key="4">
    <source>
        <dbReference type="ARBA" id="ARBA00023136"/>
    </source>
</evidence>
<dbReference type="Gene3D" id="1.20.1250.20">
    <property type="entry name" value="MFS general substrate transporter like domains"/>
    <property type="match status" value="1"/>
</dbReference>
<feature type="transmembrane region" description="Helical" evidence="6">
    <location>
        <begin position="234"/>
        <end position="252"/>
    </location>
</feature>
<reference evidence="7" key="3">
    <citation type="submission" date="2014-01" db="EMBL/GenBank/DDBJ databases">
        <title>Evolution of pathogenesis and genome organization in the Tremellales.</title>
        <authorList>
            <person name="Cuomo C."/>
            <person name="Litvintseva A."/>
            <person name="Heitman J."/>
            <person name="Chen Y."/>
            <person name="Sun S."/>
            <person name="Springer D."/>
            <person name="Dromer F."/>
            <person name="Young S."/>
            <person name="Zeng Q."/>
            <person name="Chapman S."/>
            <person name="Gujja S."/>
            <person name="Saif S."/>
            <person name="Birren B."/>
        </authorList>
    </citation>
    <scope>NUCLEOTIDE SEQUENCE</scope>
    <source>
        <strain evidence="7">CBS 10118</strain>
    </source>
</reference>
<sequence length="508" mass="55856">MSRNQEPDVDNKDITLAEPEAQTRSQALTKGDEDPTKVAAGYSFTGESGVDHDALRMIKIPQSKWVRRYRSVVFQMVILALLAFSGPSMSNAISGLGGGGLATPWTANTASATQYSVSTVIAMLGGPLVGMLGIPICCLIGAVGFPLSGSGFYVNSKYGVQWYLIFAKALYGVTSAFLYIAEAAAMISYPEEHRRAFYISIWVAMRNVGSIIGGAISLTLNVKKSGGGGVSVETYLAFLGMECLGVPFAFLLSPTRKVIRDDGYGVPLLPKKSWKKEMVLLWEHHKQPRTLLLIPTFILTYFGDGVWGTYMSLHFSVRGRALSTLVNSLGAVVVNLAFSRILDTKRFGPRRKANIAFWTFTIPALAMLIWVMVNLHWFGTKPVSLRMDYGSTPGRFVSAWFPHFIYATMSWASQTLVYWVLGQFASDVTTNARTGGVFRSWETVGQAVSYGINAHSGNKYVPFGIYFGLYVIAMPMFWVVIQTLPTVTKRPNVQDENGQIIEVPEIDK</sequence>
<dbReference type="PANTHER" id="PTHR23294:SF19">
    <property type="entry name" value="DUF895 DOMAIN MEMBRANE PROTEIN-RELATED"/>
    <property type="match status" value="1"/>
</dbReference>
<evidence type="ECO:0000313" key="8">
    <source>
        <dbReference type="EMBL" id="WVW79819.1"/>
    </source>
</evidence>
<feature type="compositionally biased region" description="Basic and acidic residues" evidence="5">
    <location>
        <begin position="1"/>
        <end position="15"/>
    </location>
</feature>
<dbReference type="KEGG" id="kbi:30204868"/>
<feature type="transmembrane region" description="Helical" evidence="6">
    <location>
        <begin position="160"/>
        <end position="185"/>
    </location>
</feature>
<feature type="transmembrane region" description="Helical" evidence="6">
    <location>
        <begin position="132"/>
        <end position="154"/>
    </location>
</feature>
<dbReference type="SUPFAM" id="SSF103473">
    <property type="entry name" value="MFS general substrate transporter"/>
    <property type="match status" value="1"/>
</dbReference>
<feature type="transmembrane region" description="Helical" evidence="6">
    <location>
        <begin position="291"/>
        <end position="310"/>
    </location>
</feature>
<reference evidence="8" key="4">
    <citation type="submission" date="2024-02" db="EMBL/GenBank/DDBJ databases">
        <title>Comparative genomics of Cryptococcus and Kwoniella reveals pathogenesis evolution and contrasting modes of karyotype evolution via chromosome fusion or intercentromeric recombination.</title>
        <authorList>
            <person name="Coelho M.A."/>
            <person name="David-Palma M."/>
            <person name="Shea T."/>
            <person name="Bowers K."/>
            <person name="McGinley-Smith S."/>
            <person name="Mohammad A.W."/>
            <person name="Gnirke A."/>
            <person name="Yurkov A.M."/>
            <person name="Nowrousian M."/>
            <person name="Sun S."/>
            <person name="Cuomo C.A."/>
            <person name="Heitman J."/>
        </authorList>
    </citation>
    <scope>NUCLEOTIDE SEQUENCE</scope>
    <source>
        <strain evidence="8">CBS 10118</strain>
    </source>
</reference>
<evidence type="ECO:0000256" key="6">
    <source>
        <dbReference type="SAM" id="Phobius"/>
    </source>
</evidence>
<evidence type="ECO:0000256" key="3">
    <source>
        <dbReference type="ARBA" id="ARBA00022989"/>
    </source>
</evidence>
<dbReference type="InterPro" id="IPR010291">
    <property type="entry name" value="Ion_channel_UNC-93"/>
</dbReference>
<feature type="transmembrane region" description="Helical" evidence="6">
    <location>
        <begin position="460"/>
        <end position="481"/>
    </location>
</feature>
<keyword evidence="2 6" id="KW-0812">Transmembrane</keyword>
<comment type="subcellular location">
    <subcellularLocation>
        <location evidence="1">Membrane</location>
        <topology evidence="1">Multi-pass membrane protein</topology>
    </subcellularLocation>
</comment>